<feature type="transmembrane region" description="Helical" evidence="6">
    <location>
        <begin position="273"/>
        <end position="292"/>
    </location>
</feature>
<dbReference type="HOGENOM" id="CLU_056500_0_0_11"/>
<dbReference type="KEGG" id="scy:SCATT_p12580"/>
<keyword evidence="8" id="KW-0614">Plasmid</keyword>
<dbReference type="InterPro" id="IPR050638">
    <property type="entry name" value="AA-Vitamin_Transporters"/>
</dbReference>
<dbReference type="SUPFAM" id="SSF103481">
    <property type="entry name" value="Multidrug resistance efflux transporter EmrE"/>
    <property type="match status" value="2"/>
</dbReference>
<evidence type="ECO:0000256" key="2">
    <source>
        <dbReference type="ARBA" id="ARBA00007362"/>
    </source>
</evidence>
<dbReference type="Pfam" id="PF00892">
    <property type="entry name" value="EamA"/>
    <property type="match status" value="2"/>
</dbReference>
<dbReference type="RefSeq" id="WP_014150936.1">
    <property type="nucleotide sequence ID" value="NC_016113.1"/>
</dbReference>
<dbReference type="GO" id="GO:0016020">
    <property type="term" value="C:membrane"/>
    <property type="evidence" value="ECO:0007669"/>
    <property type="project" value="UniProtKB-SubCell"/>
</dbReference>
<keyword evidence="4 6" id="KW-1133">Transmembrane helix</keyword>
<sequence length="295" mass="29820">MTSGGATAPSVRRTPHGALLAGLGVLMFSFTFPATHWALGGFGPWTTVTVRAVLAAALGGAALLAGRVRPPARRHWPALAVVGLGVVVGFPLLTTLALRTTQTSHAAVVVGALPLATAALGAAVTGSRHSRAFWIAASAGTAVVIVFTLAQSSGTPTGADLLLFASLVVCAAGYVAGGRLAGVMPGWQVISWALVASLPVTLPGAVLALRAEPVHLTALPVAGLLYLAVGSQTVGLALWYRGMALVGVARASQFQLAQPLLTLAWSWSLLGEHLSTATIPAAVAVLVCVAVTQRT</sequence>
<comment type="subcellular location">
    <subcellularLocation>
        <location evidence="1">Membrane</location>
        <topology evidence="1">Multi-pass membrane protein</topology>
    </subcellularLocation>
</comment>
<feature type="transmembrane region" description="Helical" evidence="6">
    <location>
        <begin position="18"/>
        <end position="39"/>
    </location>
</feature>
<organism evidence="8 9">
    <name type="scientific">Streptantibioticus cattleyicolor (strain ATCC 35852 / DSM 46488 / JCM 4925 / NBRC 14057 / NRRL 8057)</name>
    <name type="common">Streptomyces cattleya</name>
    <dbReference type="NCBI Taxonomy" id="1003195"/>
    <lineage>
        <taxon>Bacteria</taxon>
        <taxon>Bacillati</taxon>
        <taxon>Actinomycetota</taxon>
        <taxon>Actinomycetes</taxon>
        <taxon>Kitasatosporales</taxon>
        <taxon>Streptomycetaceae</taxon>
        <taxon>Streptantibioticus</taxon>
    </lineage>
</organism>
<dbReference type="Proteomes" id="UP000007842">
    <property type="component" value="Plasmid pSCATT"/>
</dbReference>
<feature type="transmembrane region" description="Helical" evidence="6">
    <location>
        <begin position="189"/>
        <end position="209"/>
    </location>
</feature>
<evidence type="ECO:0000256" key="5">
    <source>
        <dbReference type="ARBA" id="ARBA00023136"/>
    </source>
</evidence>
<keyword evidence="5 6" id="KW-0472">Membrane</keyword>
<evidence type="ECO:0000256" key="3">
    <source>
        <dbReference type="ARBA" id="ARBA00022692"/>
    </source>
</evidence>
<feature type="domain" description="EamA" evidence="7">
    <location>
        <begin position="17"/>
        <end position="147"/>
    </location>
</feature>
<feature type="transmembrane region" description="Helical" evidence="6">
    <location>
        <begin position="104"/>
        <end position="125"/>
    </location>
</feature>
<feature type="transmembrane region" description="Helical" evidence="6">
    <location>
        <begin position="132"/>
        <end position="150"/>
    </location>
</feature>
<evidence type="ECO:0000256" key="1">
    <source>
        <dbReference type="ARBA" id="ARBA00004141"/>
    </source>
</evidence>
<feature type="transmembrane region" description="Helical" evidence="6">
    <location>
        <begin position="162"/>
        <end position="182"/>
    </location>
</feature>
<evidence type="ECO:0000256" key="6">
    <source>
        <dbReference type="SAM" id="Phobius"/>
    </source>
</evidence>
<geneLocation type="plasmid" evidence="8 9">
    <name>pSCATT</name>
</geneLocation>
<feature type="transmembrane region" description="Helical" evidence="6">
    <location>
        <begin position="78"/>
        <end position="98"/>
    </location>
</feature>
<reference evidence="9" key="1">
    <citation type="submission" date="2011-12" db="EMBL/GenBank/DDBJ databases">
        <title>Complete genome sequence of Streptomyces cattleya strain DSM 46488.</title>
        <authorList>
            <person name="Ou H.-Y."/>
            <person name="Li P."/>
            <person name="Zhao C."/>
            <person name="O'Hagan D."/>
            <person name="Deng Z."/>
        </authorList>
    </citation>
    <scope>NUCLEOTIDE SEQUENCE [LARGE SCALE GENOMIC DNA]</scope>
    <source>
        <strain evidence="9">ATCC 35852 / DSM 46488 / JCM 4925 / NBRC 14057 / NRRL 8057</strain>
        <plasmid evidence="9">Plasmid pSCATT</plasmid>
    </source>
</reference>
<accession>G8XFA9</accession>
<evidence type="ECO:0000313" key="9">
    <source>
        <dbReference type="Proteomes" id="UP000007842"/>
    </source>
</evidence>
<feature type="transmembrane region" description="Helical" evidence="6">
    <location>
        <begin position="221"/>
        <end position="240"/>
    </location>
</feature>
<evidence type="ECO:0000256" key="4">
    <source>
        <dbReference type="ARBA" id="ARBA00022989"/>
    </source>
</evidence>
<dbReference type="AlphaFoldDB" id="F8JM25"/>
<dbReference type="PANTHER" id="PTHR32322">
    <property type="entry name" value="INNER MEMBRANE TRANSPORTER"/>
    <property type="match status" value="1"/>
</dbReference>
<dbReference type="InterPro" id="IPR000620">
    <property type="entry name" value="EamA_dom"/>
</dbReference>
<keyword evidence="3 6" id="KW-0812">Transmembrane</keyword>
<dbReference type="InterPro" id="IPR037185">
    <property type="entry name" value="EmrE-like"/>
</dbReference>
<feature type="transmembrane region" description="Helical" evidence="6">
    <location>
        <begin position="45"/>
        <end position="66"/>
    </location>
</feature>
<dbReference type="PANTHER" id="PTHR32322:SF2">
    <property type="entry name" value="EAMA DOMAIN-CONTAINING PROTEIN"/>
    <property type="match status" value="1"/>
</dbReference>
<name>F8JM25_STREN</name>
<feature type="domain" description="EamA" evidence="7">
    <location>
        <begin position="159"/>
        <end position="291"/>
    </location>
</feature>
<gene>
    <name evidence="8" type="ordered locus">SCATT_p12580</name>
</gene>
<accession>F8JM25</accession>
<dbReference type="OrthoDB" id="9784288at2"/>
<evidence type="ECO:0000313" key="8">
    <source>
        <dbReference type="EMBL" id="AEW99451.1"/>
    </source>
</evidence>
<comment type="similarity">
    <text evidence="2">Belongs to the EamA transporter family.</text>
</comment>
<dbReference type="KEGG" id="sct:SCAT_p0481"/>
<keyword evidence="9" id="KW-1185">Reference proteome</keyword>
<proteinExistence type="inferred from homology"/>
<protein>
    <submittedName>
        <fullName evidence="8">Integral membrane protein</fullName>
    </submittedName>
</protein>
<evidence type="ECO:0000259" key="7">
    <source>
        <dbReference type="Pfam" id="PF00892"/>
    </source>
</evidence>
<dbReference type="EMBL" id="CP003229">
    <property type="protein sequence ID" value="AEW99451.1"/>
    <property type="molecule type" value="Genomic_DNA"/>
</dbReference>
<dbReference type="PATRIC" id="fig|1003195.11.peg.464"/>